<evidence type="ECO:0000313" key="2">
    <source>
        <dbReference type="EMBL" id="BBA32135.1"/>
    </source>
</evidence>
<dbReference type="GO" id="GO:0140359">
    <property type="term" value="F:ABC-type transporter activity"/>
    <property type="evidence" value="ECO:0007669"/>
    <property type="project" value="InterPro"/>
</dbReference>
<dbReference type="PANTHER" id="PTHR43471">
    <property type="entry name" value="ABC TRANSPORTER PERMEASE"/>
    <property type="match status" value="1"/>
</dbReference>
<keyword evidence="1 2" id="KW-0812">Transmembrane</keyword>
<dbReference type="PANTHER" id="PTHR43471:SF3">
    <property type="entry name" value="ABC TRANSPORTER PERMEASE PROTEIN NATB"/>
    <property type="match status" value="1"/>
</dbReference>
<dbReference type="OrthoDB" id="5486437at2"/>
<feature type="transmembrane region" description="Helical" evidence="1">
    <location>
        <begin position="312"/>
        <end position="331"/>
    </location>
</feature>
<dbReference type="AlphaFoldDB" id="A0A286P3B3"/>
<dbReference type="Pfam" id="PF12679">
    <property type="entry name" value="ABC2_membrane_2"/>
    <property type="match status" value="1"/>
</dbReference>
<dbReference type="Proteomes" id="UP000266313">
    <property type="component" value="Chromosome"/>
</dbReference>
<feature type="transmembrane region" description="Helical" evidence="1">
    <location>
        <begin position="239"/>
        <end position="257"/>
    </location>
</feature>
<keyword evidence="1" id="KW-1133">Transmembrane helix</keyword>
<protein>
    <submittedName>
        <fullName evidence="2">Putative ABC transmembrane permease component transport system protein</fullName>
    </submittedName>
</protein>
<sequence>MNTATLSVLWVVMRKELRDIARDRRTLALLLLVGPLLNLLLILGMGLLAENRFKSEAEKRLEVPVIGAERAPNLIAYLRSLGIEAVEAPSDLEAAIARQDVEVALEIGADFAQDWHAGRPAKVEIVSDDSRPNTKLLTTRLRTALTGYHEQIAMLRLMARGIDPAVARPIAVASRDLASEEARRGRFLSFVLPYLLILLSFIGGSYLIIDATAGERERQSLEPLLATPAPRSTVVSGKIAAACTICLLSLLLTLFALKLSSQTSDAARSLDFGFPAIARMFLVLTPLMLIGNSLLTLLAATARNMKEAQTHMVWLTLLPVVPNFILMANPVKSQLWQYAVPFLAQNQLLQKIIRADVIDGTTWGVYLGSSLALSALLWFGAVRRYQQEKLAVSD</sequence>
<feature type="transmembrane region" description="Helical" evidence="1">
    <location>
        <begin position="187"/>
        <end position="209"/>
    </location>
</feature>
<keyword evidence="3" id="KW-1185">Reference proteome</keyword>
<feature type="transmembrane region" description="Helical" evidence="1">
    <location>
        <begin position="27"/>
        <end position="49"/>
    </location>
</feature>
<name>A0A286P3B3_9GAMM</name>
<evidence type="ECO:0000313" key="3">
    <source>
        <dbReference type="Proteomes" id="UP000266313"/>
    </source>
</evidence>
<feature type="transmembrane region" description="Helical" evidence="1">
    <location>
        <begin position="363"/>
        <end position="382"/>
    </location>
</feature>
<evidence type="ECO:0000256" key="1">
    <source>
        <dbReference type="SAM" id="Phobius"/>
    </source>
</evidence>
<dbReference type="KEGG" id="mmai:sS8_0167"/>
<dbReference type="GO" id="GO:0005886">
    <property type="term" value="C:plasma membrane"/>
    <property type="evidence" value="ECO:0007669"/>
    <property type="project" value="UniProtKB-SubCell"/>
</dbReference>
<accession>A0A286P3B3</accession>
<organism evidence="2 3">
    <name type="scientific">Methylocaldum marinum</name>
    <dbReference type="NCBI Taxonomy" id="1432792"/>
    <lineage>
        <taxon>Bacteria</taxon>
        <taxon>Pseudomonadati</taxon>
        <taxon>Pseudomonadota</taxon>
        <taxon>Gammaproteobacteria</taxon>
        <taxon>Methylococcales</taxon>
        <taxon>Methylococcaceae</taxon>
        <taxon>Methylocaldum</taxon>
    </lineage>
</organism>
<keyword evidence="1" id="KW-0472">Membrane</keyword>
<reference evidence="2 3" key="1">
    <citation type="submission" date="2016-12" db="EMBL/GenBank/DDBJ databases">
        <title>Genome sequencing of Methylocaldum marinum.</title>
        <authorList>
            <person name="Takeuchi M."/>
            <person name="Kamagata Y."/>
            <person name="Hiraoka S."/>
            <person name="Oshima K."/>
            <person name="Hattori M."/>
            <person name="Iwasaki W."/>
        </authorList>
    </citation>
    <scope>NUCLEOTIDE SEQUENCE [LARGE SCALE GENOMIC DNA]</scope>
    <source>
        <strain evidence="2 3">S8</strain>
    </source>
</reference>
<feature type="transmembrane region" description="Helical" evidence="1">
    <location>
        <begin position="277"/>
        <end position="300"/>
    </location>
</feature>
<proteinExistence type="predicted"/>
<dbReference type="RefSeq" id="WP_119627981.1">
    <property type="nucleotide sequence ID" value="NZ_AP017928.1"/>
</dbReference>
<gene>
    <name evidence="2" type="ORF">sS8_0167</name>
</gene>
<dbReference type="EMBL" id="AP017928">
    <property type="protein sequence ID" value="BBA32135.1"/>
    <property type="molecule type" value="Genomic_DNA"/>
</dbReference>